<name>A0A2N5N5Y9_9BACL</name>
<dbReference type="InterPro" id="IPR055151">
    <property type="entry name" value="GH113"/>
</dbReference>
<dbReference type="CDD" id="cd19608">
    <property type="entry name" value="GH113_mannanase-like"/>
    <property type="match status" value="1"/>
</dbReference>
<dbReference type="Gene3D" id="3.20.20.80">
    <property type="entry name" value="Glycosidases"/>
    <property type="match status" value="1"/>
</dbReference>
<accession>A0A2N5N5Y9</accession>
<dbReference type="AlphaFoldDB" id="A0A2N5N5Y9"/>
<organism evidence="1 2">
    <name type="scientific">Paenibacillus pasadenensis</name>
    <dbReference type="NCBI Taxonomy" id="217090"/>
    <lineage>
        <taxon>Bacteria</taxon>
        <taxon>Bacillati</taxon>
        <taxon>Bacillota</taxon>
        <taxon>Bacilli</taxon>
        <taxon>Bacillales</taxon>
        <taxon>Paenibacillaceae</taxon>
        <taxon>Paenibacillus</taxon>
    </lineage>
</organism>
<comment type="caution">
    <text evidence="1">The sequence shown here is derived from an EMBL/GenBank/DDBJ whole genome shotgun (WGS) entry which is preliminary data.</text>
</comment>
<reference evidence="1 2" key="1">
    <citation type="submission" date="2017-05" db="EMBL/GenBank/DDBJ databases">
        <title>Functional genome analysis of Paenibacillus pasadenensis strain R16: insights on endophytic life style and antifungal activity.</title>
        <authorList>
            <person name="Passera A."/>
            <person name="Marcolungo L."/>
            <person name="Casati P."/>
            <person name="Brasca M."/>
            <person name="Quaglino F."/>
            <person name="Delledonne M."/>
        </authorList>
    </citation>
    <scope>NUCLEOTIDE SEQUENCE [LARGE SCALE GENOMIC DNA]</scope>
    <source>
        <strain evidence="1 2">R16</strain>
    </source>
</reference>
<dbReference type="RefSeq" id="WP_101809092.1">
    <property type="nucleotide sequence ID" value="NZ_NFEZ01000004.1"/>
</dbReference>
<dbReference type="InterPro" id="IPR017853">
    <property type="entry name" value="GH"/>
</dbReference>
<sequence>MARRSFSRGVLALGAAGTLLIGAAAWWLAAGNDDGMRPLLEGGIRSGNLSTDYVIETALDDARRLELNAVNVPVAVNVADSRASRFELDEASLDKARRIIPMLHARGIRVLLEPYPWIADGSVAETAWNPSEPEAFFRHWQEDVLQPLVRELAAPLQVEAVVAASNLVHLESRSGDWIRLLKELKAQYGGLVTYKTNWWYTADWDEASLAAFRAKRDNPLWAEVDFISVAAYFELTDKLSPSTAELKAALRHAERHGRGQDVPAELEELAQRWGKPYFFGELGFPAREGAASEPWNSAPSDAPDAKLQARLFEAYRDAFRGRESFLGYSVFAIGEASPDKRYYPSEESAAVIRSW</sequence>
<proteinExistence type="predicted"/>
<evidence type="ECO:0000313" key="1">
    <source>
        <dbReference type="EMBL" id="PLT45777.1"/>
    </source>
</evidence>
<dbReference type="Proteomes" id="UP000234789">
    <property type="component" value="Unassembled WGS sequence"/>
</dbReference>
<evidence type="ECO:0000313" key="2">
    <source>
        <dbReference type="Proteomes" id="UP000234789"/>
    </source>
</evidence>
<dbReference type="EMBL" id="NFEZ01000004">
    <property type="protein sequence ID" value="PLT45777.1"/>
    <property type="molecule type" value="Genomic_DNA"/>
</dbReference>
<dbReference type="SUPFAM" id="SSF51445">
    <property type="entry name" value="(Trans)glycosidases"/>
    <property type="match status" value="1"/>
</dbReference>
<dbReference type="Pfam" id="PF22612">
    <property type="entry name" value="GH113"/>
    <property type="match status" value="1"/>
</dbReference>
<protein>
    <submittedName>
        <fullName evidence="1">Putative enzyme with TIM-barrel fold</fullName>
    </submittedName>
</protein>
<gene>
    <name evidence="1" type="ORF">B8V81_4208</name>
</gene>
<keyword evidence="2" id="KW-1185">Reference proteome</keyword>